<organism evidence="2 3">
    <name type="scientific">Lasiosphaeria miniovina</name>
    <dbReference type="NCBI Taxonomy" id="1954250"/>
    <lineage>
        <taxon>Eukaryota</taxon>
        <taxon>Fungi</taxon>
        <taxon>Dikarya</taxon>
        <taxon>Ascomycota</taxon>
        <taxon>Pezizomycotina</taxon>
        <taxon>Sordariomycetes</taxon>
        <taxon>Sordariomycetidae</taxon>
        <taxon>Sordariales</taxon>
        <taxon>Lasiosphaeriaceae</taxon>
        <taxon>Lasiosphaeria</taxon>
    </lineage>
</organism>
<dbReference type="RefSeq" id="XP_060300022.1">
    <property type="nucleotide sequence ID" value="XM_060433322.1"/>
</dbReference>
<evidence type="ECO:0000313" key="2">
    <source>
        <dbReference type="EMBL" id="KAK0727166.1"/>
    </source>
</evidence>
<protein>
    <submittedName>
        <fullName evidence="2">Uncharacterized protein</fullName>
    </submittedName>
</protein>
<proteinExistence type="predicted"/>
<dbReference type="GeneID" id="85316593"/>
<reference evidence="2" key="1">
    <citation type="submission" date="2023-06" db="EMBL/GenBank/DDBJ databases">
        <title>Genome-scale phylogeny and comparative genomics of the fungal order Sordariales.</title>
        <authorList>
            <consortium name="Lawrence Berkeley National Laboratory"/>
            <person name="Hensen N."/>
            <person name="Bonometti L."/>
            <person name="Westerberg I."/>
            <person name="Brannstrom I.O."/>
            <person name="Guillou S."/>
            <person name="Cros-Aarteil S."/>
            <person name="Calhoun S."/>
            <person name="Haridas S."/>
            <person name="Kuo A."/>
            <person name="Mondo S."/>
            <person name="Pangilinan J."/>
            <person name="Riley R."/>
            <person name="LaButti K."/>
            <person name="Andreopoulos B."/>
            <person name="Lipzen A."/>
            <person name="Chen C."/>
            <person name="Yanf M."/>
            <person name="Daum C."/>
            <person name="Ng V."/>
            <person name="Clum A."/>
            <person name="Steindorff A."/>
            <person name="Ohm R."/>
            <person name="Martin F."/>
            <person name="Silar P."/>
            <person name="Natvig D."/>
            <person name="Lalanne C."/>
            <person name="Gautier V."/>
            <person name="Ament-velasquez S.L."/>
            <person name="Kruys A."/>
            <person name="Hutchinson M.I."/>
            <person name="Powell A.J."/>
            <person name="Barry K."/>
            <person name="Miller A.N."/>
            <person name="Grigoriev I.V."/>
            <person name="Debuchy R."/>
            <person name="Gladieux P."/>
            <person name="Thoren M.H."/>
            <person name="Johannesson H."/>
        </authorList>
    </citation>
    <scope>NUCLEOTIDE SEQUENCE</scope>
    <source>
        <strain evidence="2">SMH2392-1A</strain>
    </source>
</reference>
<dbReference type="Proteomes" id="UP001172101">
    <property type="component" value="Unassembled WGS sequence"/>
</dbReference>
<feature type="region of interest" description="Disordered" evidence="1">
    <location>
        <begin position="1"/>
        <end position="22"/>
    </location>
</feature>
<evidence type="ECO:0000313" key="3">
    <source>
        <dbReference type="Proteomes" id="UP001172101"/>
    </source>
</evidence>
<sequence length="63" mass="6539">MGAKEGLHPMPSKPSPSQVGPACIARGPEVLAAPNQSVAYHDYPVKQNAPKSKTIDCEGGPDI</sequence>
<evidence type="ECO:0000256" key="1">
    <source>
        <dbReference type="SAM" id="MobiDB-lite"/>
    </source>
</evidence>
<dbReference type="EMBL" id="JAUIRO010000002">
    <property type="protein sequence ID" value="KAK0727166.1"/>
    <property type="molecule type" value="Genomic_DNA"/>
</dbReference>
<gene>
    <name evidence="2" type="ORF">B0T26DRAFT_119464</name>
</gene>
<comment type="caution">
    <text evidence="2">The sequence shown here is derived from an EMBL/GenBank/DDBJ whole genome shotgun (WGS) entry which is preliminary data.</text>
</comment>
<name>A0AA40B3U1_9PEZI</name>
<dbReference type="AlphaFoldDB" id="A0AA40B3U1"/>
<feature type="region of interest" description="Disordered" evidence="1">
    <location>
        <begin position="43"/>
        <end position="63"/>
    </location>
</feature>
<keyword evidence="3" id="KW-1185">Reference proteome</keyword>
<accession>A0AA40B3U1</accession>